<evidence type="ECO:0000256" key="4">
    <source>
        <dbReference type="ARBA" id="ARBA00012462"/>
    </source>
</evidence>
<feature type="binding site" evidence="11">
    <location>
        <position position="547"/>
    </location>
    <ligand>
        <name>Ca(2+)</name>
        <dbReference type="ChEBI" id="CHEBI:29108"/>
    </ligand>
</feature>
<comment type="subcellular location">
    <subcellularLocation>
        <location evidence="3">Secreted</location>
        <location evidence="3">Extracellular space</location>
    </subcellularLocation>
</comment>
<sequence length="583" mass="61957">MFPLFLLFGLLWLPLSRGTPMRRSMQVQESRASPPSGYTLTRSAAPDTVLTLRLALKQSNYDGLVNALYEVSTPSSANYGVYLSRQEVEAYMAPTAETTSAVNSWQNENGLKGTVLPGPGNWISVQMPVSKANEILDADFSVFTHTASGKQAVRTLKYSIPTDLVGHLDLVHPTVSFPNPYGHMPITNFSSSGPTSEVSAGPCNIELVTPACLQWLYDIPTTPAASDGNGLAVTGYIGQWPQEADLMTFLEEHRPDINPATTWTLVDLDGGSDPQSPDDAGIEADLDTQYTIGLATDVPVTFISVGGGSSTDDEFAEALLDTALYMLALPSPPQVMTTSYGDDEEYISEALAYALCASYAGLSARGVSVLFASGDGGVSGLHYPEETCTTFIPTFPSGCPYLTSVGGTYLIPETAVNFSSGGFSTFFDRPTYQDAAVEQYLAYLGATNAGLYNPNGRAFPDVAAYAVNFDILYGGEEGAVSGTSCASPTFASVVSLLNDELLGAGRPVLGFLNPWLYSTGLSALNDITVGNNYACSNYTTGFTATIGWDAVSDGIRHSELLEAEGSAGIVDGFRTLPRNVIWN</sequence>
<feature type="chain" id="PRO_5021222511" description="tripeptidyl-peptidase II" evidence="12">
    <location>
        <begin position="19"/>
        <end position="583"/>
    </location>
</feature>
<dbReference type="InterPro" id="IPR000209">
    <property type="entry name" value="Peptidase_S8/S53_dom"/>
</dbReference>
<dbReference type="EMBL" id="SEKV01001016">
    <property type="protein sequence ID" value="TFY52231.1"/>
    <property type="molecule type" value="Genomic_DNA"/>
</dbReference>
<name>A0A4Y9XSU2_9APHY</name>
<accession>A0A4Y9XSU2</accession>
<feature type="binding site" evidence="11">
    <location>
        <position position="526"/>
    </location>
    <ligand>
        <name>Ca(2+)</name>
        <dbReference type="ChEBI" id="CHEBI:29108"/>
    </ligand>
</feature>
<keyword evidence="10" id="KW-0865">Zymogen</keyword>
<evidence type="ECO:0000256" key="6">
    <source>
        <dbReference type="ARBA" id="ARBA00022723"/>
    </source>
</evidence>
<dbReference type="GO" id="GO:0046872">
    <property type="term" value="F:metal ion binding"/>
    <property type="evidence" value="ECO:0007669"/>
    <property type="project" value="UniProtKB-UniRule"/>
</dbReference>
<evidence type="ECO:0000256" key="2">
    <source>
        <dbReference type="ARBA" id="ARBA00002451"/>
    </source>
</evidence>
<dbReference type="InterPro" id="IPR050819">
    <property type="entry name" value="Tripeptidyl-peptidase_I"/>
</dbReference>
<evidence type="ECO:0000259" key="13">
    <source>
        <dbReference type="PROSITE" id="PS51695"/>
    </source>
</evidence>
<dbReference type="InterPro" id="IPR015366">
    <property type="entry name" value="S53_propep"/>
</dbReference>
<comment type="function">
    <text evidence="2">Secreted tripeptidyl-peptidase which degrades proteins at acidic pHs and is involved in virulence.</text>
</comment>
<feature type="binding site" evidence="11">
    <location>
        <position position="549"/>
    </location>
    <ligand>
        <name>Ca(2+)</name>
        <dbReference type="ChEBI" id="CHEBI:29108"/>
    </ligand>
</feature>
<dbReference type="InterPro" id="IPR030400">
    <property type="entry name" value="Sedolisin_dom"/>
</dbReference>
<dbReference type="CDD" id="cd04056">
    <property type="entry name" value="Peptidases_S53"/>
    <property type="match status" value="1"/>
</dbReference>
<evidence type="ECO:0000256" key="9">
    <source>
        <dbReference type="ARBA" id="ARBA00022837"/>
    </source>
</evidence>
<dbReference type="GO" id="GO:0006508">
    <property type="term" value="P:proteolysis"/>
    <property type="evidence" value="ECO:0007669"/>
    <property type="project" value="UniProtKB-KW"/>
</dbReference>
<feature type="active site" description="Charge relay system" evidence="11">
    <location>
        <position position="484"/>
    </location>
</feature>
<comment type="caution">
    <text evidence="14">The sequence shown here is derived from an EMBL/GenBank/DDBJ whole genome shotgun (WGS) entry which is preliminary data.</text>
</comment>
<dbReference type="SUPFAM" id="SSF54897">
    <property type="entry name" value="Protease propeptides/inhibitors"/>
    <property type="match status" value="1"/>
</dbReference>
<feature type="signal peptide" evidence="12">
    <location>
        <begin position="1"/>
        <end position="18"/>
    </location>
</feature>
<dbReference type="GO" id="GO:0004252">
    <property type="term" value="F:serine-type endopeptidase activity"/>
    <property type="evidence" value="ECO:0007669"/>
    <property type="project" value="UniProtKB-UniRule"/>
</dbReference>
<dbReference type="EC" id="3.4.14.10" evidence="4"/>
<gene>
    <name evidence="14" type="ORF">EVJ58_g10131</name>
</gene>
<keyword evidence="5 11" id="KW-0645">Protease</keyword>
<dbReference type="CDD" id="cd11377">
    <property type="entry name" value="Pro-peptidase_S53"/>
    <property type="match status" value="1"/>
</dbReference>
<evidence type="ECO:0000256" key="12">
    <source>
        <dbReference type="SAM" id="SignalP"/>
    </source>
</evidence>
<proteinExistence type="predicted"/>
<feature type="active site" description="Charge relay system" evidence="11">
    <location>
        <position position="283"/>
    </location>
</feature>
<dbReference type="PANTHER" id="PTHR14218">
    <property type="entry name" value="PROTEASE S8 TRIPEPTIDYL PEPTIDASE I CLN2"/>
    <property type="match status" value="1"/>
</dbReference>
<dbReference type="PANTHER" id="PTHR14218:SF15">
    <property type="entry name" value="TRIPEPTIDYL-PEPTIDASE 1"/>
    <property type="match status" value="1"/>
</dbReference>
<dbReference type="SUPFAM" id="SSF52743">
    <property type="entry name" value="Subtilisin-like"/>
    <property type="match status" value="1"/>
</dbReference>
<evidence type="ECO:0000256" key="8">
    <source>
        <dbReference type="ARBA" id="ARBA00022825"/>
    </source>
</evidence>
<feature type="active site" description="Charge relay system" evidence="11">
    <location>
        <position position="287"/>
    </location>
</feature>
<dbReference type="GO" id="GO:0005576">
    <property type="term" value="C:extracellular region"/>
    <property type="evidence" value="ECO:0007669"/>
    <property type="project" value="UniProtKB-SubCell"/>
</dbReference>
<evidence type="ECO:0000256" key="1">
    <source>
        <dbReference type="ARBA" id="ARBA00001910"/>
    </source>
</evidence>
<feature type="domain" description="Peptidase S53" evidence="13">
    <location>
        <begin position="207"/>
        <end position="569"/>
    </location>
</feature>
<evidence type="ECO:0000256" key="7">
    <source>
        <dbReference type="ARBA" id="ARBA00022801"/>
    </source>
</evidence>
<keyword evidence="6 11" id="KW-0479">Metal-binding</keyword>
<dbReference type="PROSITE" id="PS51695">
    <property type="entry name" value="SEDOLISIN"/>
    <property type="match status" value="1"/>
</dbReference>
<keyword evidence="7 11" id="KW-0378">Hydrolase</keyword>
<dbReference type="AlphaFoldDB" id="A0A4Y9XSU2"/>
<dbReference type="Pfam" id="PF00082">
    <property type="entry name" value="Peptidase_S8"/>
    <property type="match status" value="1"/>
</dbReference>
<evidence type="ECO:0000313" key="14">
    <source>
        <dbReference type="EMBL" id="TFY52231.1"/>
    </source>
</evidence>
<evidence type="ECO:0000256" key="5">
    <source>
        <dbReference type="ARBA" id="ARBA00022670"/>
    </source>
</evidence>
<reference evidence="14 15" key="1">
    <citation type="submission" date="2019-01" db="EMBL/GenBank/DDBJ databases">
        <title>Genome sequencing of the rare red list fungi Fomitopsis rosea.</title>
        <authorList>
            <person name="Buettner E."/>
            <person name="Kellner H."/>
        </authorList>
    </citation>
    <scope>NUCLEOTIDE SEQUENCE [LARGE SCALE GENOMIC DNA]</scope>
    <source>
        <strain evidence="14 15">DSM 105464</strain>
    </source>
</reference>
<comment type="catalytic activity">
    <reaction evidence="1">
        <text>Release of an N-terminal tripeptide from a polypeptide.</text>
        <dbReference type="EC" id="3.4.14.10"/>
    </reaction>
</comment>
<dbReference type="InterPro" id="IPR036852">
    <property type="entry name" value="Peptidase_S8/S53_dom_sf"/>
</dbReference>
<dbReference type="Gene3D" id="3.40.50.200">
    <property type="entry name" value="Peptidase S8/S53 domain"/>
    <property type="match status" value="1"/>
</dbReference>
<evidence type="ECO:0000256" key="10">
    <source>
        <dbReference type="ARBA" id="ARBA00023145"/>
    </source>
</evidence>
<dbReference type="SMART" id="SM00944">
    <property type="entry name" value="Pro-kuma_activ"/>
    <property type="match status" value="1"/>
</dbReference>
<organism evidence="14 15">
    <name type="scientific">Rhodofomes roseus</name>
    <dbReference type="NCBI Taxonomy" id="34475"/>
    <lineage>
        <taxon>Eukaryota</taxon>
        <taxon>Fungi</taxon>
        <taxon>Dikarya</taxon>
        <taxon>Basidiomycota</taxon>
        <taxon>Agaricomycotina</taxon>
        <taxon>Agaricomycetes</taxon>
        <taxon>Polyporales</taxon>
        <taxon>Rhodofomes</taxon>
    </lineage>
</organism>
<keyword evidence="12" id="KW-0732">Signal</keyword>
<keyword evidence="8 11" id="KW-0720">Serine protease</keyword>
<evidence type="ECO:0000313" key="15">
    <source>
        <dbReference type="Proteomes" id="UP000298390"/>
    </source>
</evidence>
<dbReference type="GO" id="GO:0008240">
    <property type="term" value="F:tripeptidyl-peptidase activity"/>
    <property type="evidence" value="ECO:0007669"/>
    <property type="project" value="UniProtKB-EC"/>
</dbReference>
<dbReference type="Proteomes" id="UP000298390">
    <property type="component" value="Unassembled WGS sequence"/>
</dbReference>
<evidence type="ECO:0000256" key="11">
    <source>
        <dbReference type="PROSITE-ProRule" id="PRU01032"/>
    </source>
</evidence>
<comment type="cofactor">
    <cofactor evidence="11">
        <name>Ca(2+)</name>
        <dbReference type="ChEBI" id="CHEBI:29108"/>
    </cofactor>
    <text evidence="11">Binds 1 Ca(2+) ion per subunit.</text>
</comment>
<feature type="binding site" evidence="11">
    <location>
        <position position="527"/>
    </location>
    <ligand>
        <name>Ca(2+)</name>
        <dbReference type="ChEBI" id="CHEBI:29108"/>
    </ligand>
</feature>
<protein>
    <recommendedName>
        <fullName evidence="4">tripeptidyl-peptidase II</fullName>
        <ecNumber evidence="4">3.4.14.10</ecNumber>
    </recommendedName>
</protein>
<dbReference type="Pfam" id="PF09286">
    <property type="entry name" value="Pro-kuma_activ"/>
    <property type="match status" value="1"/>
</dbReference>
<evidence type="ECO:0000256" key="3">
    <source>
        <dbReference type="ARBA" id="ARBA00004239"/>
    </source>
</evidence>
<keyword evidence="9 11" id="KW-0106">Calcium</keyword>
<dbReference type="STRING" id="34475.A0A4Y9XSU2"/>